<organism evidence="1 2">
    <name type="scientific">Aegilops tauschii subsp. strangulata</name>
    <name type="common">Goatgrass</name>
    <dbReference type="NCBI Taxonomy" id="200361"/>
    <lineage>
        <taxon>Eukaryota</taxon>
        <taxon>Viridiplantae</taxon>
        <taxon>Streptophyta</taxon>
        <taxon>Embryophyta</taxon>
        <taxon>Tracheophyta</taxon>
        <taxon>Spermatophyta</taxon>
        <taxon>Magnoliopsida</taxon>
        <taxon>Liliopsida</taxon>
        <taxon>Poales</taxon>
        <taxon>Poaceae</taxon>
        <taxon>BOP clade</taxon>
        <taxon>Pooideae</taxon>
        <taxon>Triticodae</taxon>
        <taxon>Triticeae</taxon>
        <taxon>Triticinae</taxon>
        <taxon>Aegilops</taxon>
    </lineage>
</organism>
<reference evidence="2" key="1">
    <citation type="journal article" date="2014" name="Science">
        <title>Ancient hybridizations among the ancestral genomes of bread wheat.</title>
        <authorList>
            <consortium name="International Wheat Genome Sequencing Consortium,"/>
            <person name="Marcussen T."/>
            <person name="Sandve S.R."/>
            <person name="Heier L."/>
            <person name="Spannagl M."/>
            <person name="Pfeifer M."/>
            <person name="Jakobsen K.S."/>
            <person name="Wulff B.B."/>
            <person name="Steuernagel B."/>
            <person name="Mayer K.F."/>
            <person name="Olsen O.A."/>
        </authorList>
    </citation>
    <scope>NUCLEOTIDE SEQUENCE [LARGE SCALE GENOMIC DNA]</scope>
    <source>
        <strain evidence="2">cv. AL8/78</strain>
    </source>
</reference>
<dbReference type="Proteomes" id="UP000015105">
    <property type="component" value="Chromosome 6D"/>
</dbReference>
<proteinExistence type="predicted"/>
<reference evidence="1" key="3">
    <citation type="journal article" date="2017" name="Nature">
        <title>Genome sequence of the progenitor of the wheat D genome Aegilops tauschii.</title>
        <authorList>
            <person name="Luo M.C."/>
            <person name="Gu Y.Q."/>
            <person name="Puiu D."/>
            <person name="Wang H."/>
            <person name="Twardziok S.O."/>
            <person name="Deal K.R."/>
            <person name="Huo N."/>
            <person name="Zhu T."/>
            <person name="Wang L."/>
            <person name="Wang Y."/>
            <person name="McGuire P.E."/>
            <person name="Liu S."/>
            <person name="Long H."/>
            <person name="Ramasamy R.K."/>
            <person name="Rodriguez J.C."/>
            <person name="Van S.L."/>
            <person name="Yuan L."/>
            <person name="Wang Z."/>
            <person name="Xia Z."/>
            <person name="Xiao L."/>
            <person name="Anderson O.D."/>
            <person name="Ouyang S."/>
            <person name="Liang Y."/>
            <person name="Zimin A.V."/>
            <person name="Pertea G."/>
            <person name="Qi P."/>
            <person name="Bennetzen J.L."/>
            <person name="Dai X."/>
            <person name="Dawson M.W."/>
            <person name="Muller H.G."/>
            <person name="Kugler K."/>
            <person name="Rivarola-Duarte L."/>
            <person name="Spannagl M."/>
            <person name="Mayer K.F.X."/>
            <person name="Lu F.H."/>
            <person name="Bevan M.W."/>
            <person name="Leroy P."/>
            <person name="Li P."/>
            <person name="You F.M."/>
            <person name="Sun Q."/>
            <person name="Liu Z."/>
            <person name="Lyons E."/>
            <person name="Wicker T."/>
            <person name="Salzberg S.L."/>
            <person name="Devos K.M."/>
            <person name="Dvorak J."/>
        </authorList>
    </citation>
    <scope>NUCLEOTIDE SEQUENCE [LARGE SCALE GENOMIC DNA]</scope>
    <source>
        <strain evidence="1">cv. AL8/78</strain>
    </source>
</reference>
<protein>
    <submittedName>
        <fullName evidence="1">Uncharacterized protein</fullName>
    </submittedName>
</protein>
<reference evidence="1" key="5">
    <citation type="journal article" date="2021" name="G3 (Bethesda)">
        <title>Aegilops tauschii genome assembly Aet v5.0 features greater sequence contiguity and improved annotation.</title>
        <authorList>
            <person name="Wang L."/>
            <person name="Zhu T."/>
            <person name="Rodriguez J.C."/>
            <person name="Deal K.R."/>
            <person name="Dubcovsky J."/>
            <person name="McGuire P.E."/>
            <person name="Lux T."/>
            <person name="Spannagl M."/>
            <person name="Mayer K.F.X."/>
            <person name="Baldrich P."/>
            <person name="Meyers B.C."/>
            <person name="Huo N."/>
            <person name="Gu Y.Q."/>
            <person name="Zhou H."/>
            <person name="Devos K.M."/>
            <person name="Bennetzen J.L."/>
            <person name="Unver T."/>
            <person name="Budak H."/>
            <person name="Gulick P.J."/>
            <person name="Galiba G."/>
            <person name="Kalapos B."/>
            <person name="Nelson D.R."/>
            <person name="Li P."/>
            <person name="You F.M."/>
            <person name="Luo M.C."/>
            <person name="Dvorak J."/>
        </authorList>
    </citation>
    <scope>NUCLEOTIDE SEQUENCE [LARGE SCALE GENOMIC DNA]</scope>
    <source>
        <strain evidence="1">cv. AL8/78</strain>
    </source>
</reference>
<evidence type="ECO:0000313" key="2">
    <source>
        <dbReference type="Proteomes" id="UP000015105"/>
    </source>
</evidence>
<reference evidence="2" key="2">
    <citation type="journal article" date="2017" name="Nat. Plants">
        <title>The Aegilops tauschii genome reveals multiple impacts of transposons.</title>
        <authorList>
            <person name="Zhao G."/>
            <person name="Zou C."/>
            <person name="Li K."/>
            <person name="Wang K."/>
            <person name="Li T."/>
            <person name="Gao L."/>
            <person name="Zhang X."/>
            <person name="Wang H."/>
            <person name="Yang Z."/>
            <person name="Liu X."/>
            <person name="Jiang W."/>
            <person name="Mao L."/>
            <person name="Kong X."/>
            <person name="Jiao Y."/>
            <person name="Jia J."/>
        </authorList>
    </citation>
    <scope>NUCLEOTIDE SEQUENCE [LARGE SCALE GENOMIC DNA]</scope>
    <source>
        <strain evidence="2">cv. AL8/78</strain>
    </source>
</reference>
<sequence>PFCICSLRSGLYPCMREDVGWPWSRQGTLKIRIARSSDHMMHQCNKIYLTSVHYL</sequence>
<reference evidence="1" key="4">
    <citation type="submission" date="2019-03" db="UniProtKB">
        <authorList>
            <consortium name="EnsemblPlants"/>
        </authorList>
    </citation>
    <scope>IDENTIFICATION</scope>
</reference>
<dbReference type="EnsemblPlants" id="AET6Gv20140100.3">
    <property type="protein sequence ID" value="AET6Gv20140100.3"/>
    <property type="gene ID" value="AET6Gv20140100"/>
</dbReference>
<evidence type="ECO:0000313" key="1">
    <source>
        <dbReference type="EnsemblPlants" id="AET6Gv20140100.3"/>
    </source>
</evidence>
<name>A0A453MY02_AEGTS</name>
<dbReference type="Gramene" id="AET6Gv20140100.3">
    <property type="protein sequence ID" value="AET6Gv20140100.3"/>
    <property type="gene ID" value="AET6Gv20140100"/>
</dbReference>
<accession>A0A453MY02</accession>
<dbReference type="AlphaFoldDB" id="A0A453MY02"/>
<keyword evidence="2" id="KW-1185">Reference proteome</keyword>